<dbReference type="EMBL" id="BMGI01000023">
    <property type="protein sequence ID" value="GGD48048.1"/>
    <property type="molecule type" value="Genomic_DNA"/>
</dbReference>
<feature type="region of interest" description="Disordered" evidence="1">
    <location>
        <begin position="1"/>
        <end position="23"/>
    </location>
</feature>
<proteinExistence type="predicted"/>
<evidence type="ECO:0000256" key="1">
    <source>
        <dbReference type="SAM" id="MobiDB-lite"/>
    </source>
</evidence>
<evidence type="ECO:0000313" key="3">
    <source>
        <dbReference type="Proteomes" id="UP000617355"/>
    </source>
</evidence>
<gene>
    <name evidence="2" type="ORF">GCM10011358_34820</name>
</gene>
<keyword evidence="3" id="KW-1185">Reference proteome</keyword>
<evidence type="ECO:0000313" key="2">
    <source>
        <dbReference type="EMBL" id="GGD48048.1"/>
    </source>
</evidence>
<organism evidence="2 3">
    <name type="scientific">Sinisalibacter lacisalsi</name>
    <dbReference type="NCBI Taxonomy" id="1526570"/>
    <lineage>
        <taxon>Bacteria</taxon>
        <taxon>Pseudomonadati</taxon>
        <taxon>Pseudomonadota</taxon>
        <taxon>Alphaproteobacteria</taxon>
        <taxon>Rhodobacterales</taxon>
        <taxon>Roseobacteraceae</taxon>
        <taxon>Sinisalibacter</taxon>
    </lineage>
</organism>
<comment type="caution">
    <text evidence="2">The sequence shown here is derived from an EMBL/GenBank/DDBJ whole genome shotgun (WGS) entry which is preliminary data.</text>
</comment>
<accession>A0ABQ1QV98</accession>
<reference evidence="3" key="1">
    <citation type="journal article" date="2019" name="Int. J. Syst. Evol. Microbiol.">
        <title>The Global Catalogue of Microorganisms (GCM) 10K type strain sequencing project: providing services to taxonomists for standard genome sequencing and annotation.</title>
        <authorList>
            <consortium name="The Broad Institute Genomics Platform"/>
            <consortium name="The Broad Institute Genome Sequencing Center for Infectious Disease"/>
            <person name="Wu L."/>
            <person name="Ma J."/>
        </authorList>
    </citation>
    <scope>NUCLEOTIDE SEQUENCE [LARGE SCALE GENOMIC DNA]</scope>
    <source>
        <strain evidence="3">CGMCC 1.12922</strain>
    </source>
</reference>
<dbReference type="Proteomes" id="UP000617355">
    <property type="component" value="Unassembled WGS sequence"/>
</dbReference>
<protein>
    <submittedName>
        <fullName evidence="2">Uncharacterized protein</fullName>
    </submittedName>
</protein>
<sequence length="50" mass="5716">MQDERCGPSWVRADTSPSRPVTKERVEKYTGGEGEILDSLLRECRCIYTP</sequence>
<name>A0ABQ1QV98_9RHOB</name>